<dbReference type="Pfam" id="PF00572">
    <property type="entry name" value="Ribosomal_L13"/>
    <property type="match status" value="1"/>
</dbReference>
<evidence type="ECO:0000256" key="3">
    <source>
        <dbReference type="ARBA" id="ARBA00023274"/>
    </source>
</evidence>
<dbReference type="NCBIfam" id="TIGR01066">
    <property type="entry name" value="rplM_bact"/>
    <property type="match status" value="1"/>
</dbReference>
<comment type="caution">
    <text evidence="9">The sequence shown here is derived from an EMBL/GenBank/DDBJ whole genome shotgun (WGS) entry which is preliminary data.</text>
</comment>
<dbReference type="InterPro" id="IPR005822">
    <property type="entry name" value="Ribosomal_uL13"/>
</dbReference>
<dbReference type="PANTHER" id="PTHR11545">
    <property type="entry name" value="RIBOSOMAL PROTEIN L13"/>
    <property type="match status" value="1"/>
</dbReference>
<dbReference type="Proteomes" id="UP000315525">
    <property type="component" value="Unassembled WGS sequence"/>
</dbReference>
<evidence type="ECO:0000256" key="2">
    <source>
        <dbReference type="ARBA" id="ARBA00022980"/>
    </source>
</evidence>
<dbReference type="HAMAP" id="MF_01366">
    <property type="entry name" value="Ribosomal_uL13"/>
    <property type="match status" value="1"/>
</dbReference>
<dbReference type="GO" id="GO:0003735">
    <property type="term" value="F:structural constituent of ribosome"/>
    <property type="evidence" value="ECO:0007669"/>
    <property type="project" value="InterPro"/>
</dbReference>
<evidence type="ECO:0000256" key="5">
    <source>
        <dbReference type="HAMAP-Rule" id="MF_01366"/>
    </source>
</evidence>
<comment type="similarity">
    <text evidence="1 5 6">Belongs to the universal ribosomal protein uL13 family.</text>
</comment>
<protein>
    <recommendedName>
        <fullName evidence="4 5">Large ribosomal subunit protein uL13</fullName>
    </recommendedName>
</protein>
<dbReference type="GO" id="GO:0003729">
    <property type="term" value="F:mRNA binding"/>
    <property type="evidence" value="ECO:0007669"/>
    <property type="project" value="TreeGrafter"/>
</dbReference>
<dbReference type="PROSITE" id="PS00783">
    <property type="entry name" value="RIBOSOMAL_L13"/>
    <property type="match status" value="1"/>
</dbReference>
<dbReference type="Proteomes" id="UP000315534">
    <property type="component" value="Unassembled WGS sequence"/>
</dbReference>
<evidence type="ECO:0000313" key="11">
    <source>
        <dbReference type="Proteomes" id="UP000315534"/>
    </source>
</evidence>
<proteinExistence type="inferred from homology"/>
<organism evidence="9 11">
    <name type="scientific">candidate division TA06 bacterium</name>
    <dbReference type="NCBI Taxonomy" id="2250710"/>
    <lineage>
        <taxon>Bacteria</taxon>
        <taxon>Bacteria division TA06</taxon>
    </lineage>
</organism>
<dbReference type="SUPFAM" id="SSF52161">
    <property type="entry name" value="Ribosomal protein L13"/>
    <property type="match status" value="1"/>
</dbReference>
<evidence type="ECO:0000256" key="1">
    <source>
        <dbReference type="ARBA" id="ARBA00006227"/>
    </source>
</evidence>
<evidence type="ECO:0000313" key="8">
    <source>
        <dbReference type="EMBL" id="TET45777.1"/>
    </source>
</evidence>
<evidence type="ECO:0000256" key="6">
    <source>
        <dbReference type="RuleBase" id="RU003877"/>
    </source>
</evidence>
<dbReference type="CDD" id="cd00392">
    <property type="entry name" value="Ribosomal_L13"/>
    <property type="match status" value="1"/>
</dbReference>
<dbReference type="GO" id="GO:0017148">
    <property type="term" value="P:negative regulation of translation"/>
    <property type="evidence" value="ECO:0007669"/>
    <property type="project" value="TreeGrafter"/>
</dbReference>
<evidence type="ECO:0000256" key="4">
    <source>
        <dbReference type="ARBA" id="ARBA00035201"/>
    </source>
</evidence>
<name>A0A523XEU9_UNCT6</name>
<evidence type="ECO:0000313" key="9">
    <source>
        <dbReference type="EMBL" id="TET77775.1"/>
    </source>
</evidence>
<keyword evidence="3 5" id="KW-0687">Ribonucleoprotein</keyword>
<dbReference type="PIRSF" id="PIRSF002181">
    <property type="entry name" value="Ribosomal_L13"/>
    <property type="match status" value="1"/>
</dbReference>
<dbReference type="PANTHER" id="PTHR11545:SF2">
    <property type="entry name" value="LARGE RIBOSOMAL SUBUNIT PROTEIN UL13M"/>
    <property type="match status" value="1"/>
</dbReference>
<dbReference type="GO" id="GO:0022625">
    <property type="term" value="C:cytosolic large ribosomal subunit"/>
    <property type="evidence" value="ECO:0007669"/>
    <property type="project" value="TreeGrafter"/>
</dbReference>
<dbReference type="FunFam" id="3.90.1180.10:FF:000001">
    <property type="entry name" value="50S ribosomal protein L13"/>
    <property type="match status" value="1"/>
</dbReference>
<sequence length="142" mass="16502">MTTKSLRKEDVKRTWFIVDAKGRVLGRLATKIARKLHGKDKKDYTPHVDNGDFVVCINASQVYVSGKKRKEKMYYRHSGYIGSLKAESFERMIERHPDRVIRHAVKGMLPDNKLRARMMKRLKVYGGSEHPHEAQKPVELIL</sequence>
<accession>A0A523XEU9</accession>
<dbReference type="AlphaFoldDB" id="A0A523XEU9"/>
<evidence type="ECO:0000313" key="10">
    <source>
        <dbReference type="Proteomes" id="UP000315525"/>
    </source>
</evidence>
<dbReference type="InterPro" id="IPR036899">
    <property type="entry name" value="Ribosomal_uL13_sf"/>
</dbReference>
<comment type="subunit">
    <text evidence="5">Part of the 50S ribosomal subunit.</text>
</comment>
<gene>
    <name evidence="5 7 9" type="primary">rplM</name>
    <name evidence="9" type="ORF">E3J38_09425</name>
    <name evidence="8" type="ORF">E3J62_06290</name>
</gene>
<reference evidence="10 11" key="1">
    <citation type="submission" date="2019-03" db="EMBL/GenBank/DDBJ databases">
        <title>Metabolic potential of uncultured bacteria and archaea associated with petroleum seepage in deep-sea sediments.</title>
        <authorList>
            <person name="Dong X."/>
            <person name="Hubert C."/>
        </authorList>
    </citation>
    <scope>NUCLEOTIDE SEQUENCE [LARGE SCALE GENOMIC DNA]</scope>
    <source>
        <strain evidence="9">E29_bin36</strain>
        <strain evidence="8">E44_bin18</strain>
    </source>
</reference>
<dbReference type="Gene3D" id="3.90.1180.10">
    <property type="entry name" value="Ribosomal protein L13"/>
    <property type="match status" value="1"/>
</dbReference>
<keyword evidence="2 5" id="KW-0689">Ribosomal protein</keyword>
<evidence type="ECO:0000256" key="7">
    <source>
        <dbReference type="RuleBase" id="RU003878"/>
    </source>
</evidence>
<dbReference type="InterPro" id="IPR023563">
    <property type="entry name" value="Ribosomal_uL13_CS"/>
</dbReference>
<dbReference type="InterPro" id="IPR005823">
    <property type="entry name" value="Ribosomal_uL13_bac-type"/>
</dbReference>
<dbReference type="EMBL" id="SOJN01000075">
    <property type="protein sequence ID" value="TET45777.1"/>
    <property type="molecule type" value="Genomic_DNA"/>
</dbReference>
<dbReference type="GO" id="GO:0006412">
    <property type="term" value="P:translation"/>
    <property type="evidence" value="ECO:0007669"/>
    <property type="project" value="UniProtKB-UniRule"/>
</dbReference>
<dbReference type="EMBL" id="SOIP01000542">
    <property type="protein sequence ID" value="TET77775.1"/>
    <property type="molecule type" value="Genomic_DNA"/>
</dbReference>
<comment type="function">
    <text evidence="5 7">This protein is one of the early assembly proteins of the 50S ribosomal subunit, although it is not seen to bind rRNA by itself. It is important during the early stages of 50S assembly.</text>
</comment>